<dbReference type="SUPFAM" id="SSF51215">
    <property type="entry name" value="Regulatory protein AraC"/>
    <property type="match status" value="1"/>
</dbReference>
<dbReference type="Pfam" id="PF12833">
    <property type="entry name" value="HTH_18"/>
    <property type="match status" value="1"/>
</dbReference>
<dbReference type="InterPro" id="IPR003313">
    <property type="entry name" value="AraC-bd"/>
</dbReference>
<dbReference type="AlphaFoldDB" id="A0A2M9BWG0"/>
<dbReference type="GO" id="GO:0043565">
    <property type="term" value="F:sequence-specific DNA binding"/>
    <property type="evidence" value="ECO:0007669"/>
    <property type="project" value="InterPro"/>
</dbReference>
<dbReference type="InterPro" id="IPR050204">
    <property type="entry name" value="AraC_XylS_family_regulators"/>
</dbReference>
<keyword evidence="4" id="KW-0010">Activator</keyword>
<keyword evidence="5" id="KW-0804">Transcription</keyword>
<feature type="domain" description="HTH araC/xylS-type" evidence="6">
    <location>
        <begin position="194"/>
        <end position="292"/>
    </location>
</feature>
<dbReference type="OrthoDB" id="3186094at2"/>
<proteinExistence type="predicted"/>
<dbReference type="PROSITE" id="PS00041">
    <property type="entry name" value="HTH_ARAC_FAMILY_1"/>
    <property type="match status" value="1"/>
</dbReference>
<dbReference type="Gene3D" id="2.60.120.10">
    <property type="entry name" value="Jelly Rolls"/>
    <property type="match status" value="1"/>
</dbReference>
<accession>A0A2M9BWG0</accession>
<evidence type="ECO:0000256" key="5">
    <source>
        <dbReference type="ARBA" id="ARBA00023163"/>
    </source>
</evidence>
<dbReference type="Pfam" id="PF02311">
    <property type="entry name" value="AraC_binding"/>
    <property type="match status" value="1"/>
</dbReference>
<dbReference type="InterPro" id="IPR018062">
    <property type="entry name" value="HTH_AraC-typ_CS"/>
</dbReference>
<evidence type="ECO:0000256" key="1">
    <source>
        <dbReference type="ARBA" id="ARBA00022490"/>
    </source>
</evidence>
<dbReference type="InterPro" id="IPR018060">
    <property type="entry name" value="HTH_AraC"/>
</dbReference>
<keyword evidence="3" id="KW-0238">DNA-binding</keyword>
<protein>
    <submittedName>
        <fullName evidence="7">AraC-like protein</fullName>
    </submittedName>
</protein>
<dbReference type="GO" id="GO:0003700">
    <property type="term" value="F:DNA-binding transcription factor activity"/>
    <property type="evidence" value="ECO:0007669"/>
    <property type="project" value="InterPro"/>
</dbReference>
<dbReference type="Proteomes" id="UP000230161">
    <property type="component" value="Unassembled WGS sequence"/>
</dbReference>
<comment type="caution">
    <text evidence="7">The sequence shown here is derived from an EMBL/GenBank/DDBJ whole genome shotgun (WGS) entry which is preliminary data.</text>
</comment>
<name>A0A2M9BWG0_9MICO</name>
<dbReference type="SMART" id="SM00342">
    <property type="entry name" value="HTH_ARAC"/>
    <property type="match status" value="1"/>
</dbReference>
<dbReference type="SUPFAM" id="SSF46689">
    <property type="entry name" value="Homeodomain-like"/>
    <property type="match status" value="2"/>
</dbReference>
<evidence type="ECO:0000259" key="6">
    <source>
        <dbReference type="PROSITE" id="PS01124"/>
    </source>
</evidence>
<keyword evidence="8" id="KW-1185">Reference proteome</keyword>
<keyword evidence="1" id="KW-0963">Cytoplasm</keyword>
<dbReference type="InterPro" id="IPR009057">
    <property type="entry name" value="Homeodomain-like_sf"/>
</dbReference>
<dbReference type="PROSITE" id="PS01124">
    <property type="entry name" value="HTH_ARAC_FAMILY_2"/>
    <property type="match status" value="1"/>
</dbReference>
<reference evidence="7 8" key="1">
    <citation type="submission" date="2017-11" db="EMBL/GenBank/DDBJ databases">
        <title>Genomic Encyclopedia of Archaeal and Bacterial Type Strains, Phase II (KMG-II): From Individual Species to Whole Genera.</title>
        <authorList>
            <person name="Goeker M."/>
        </authorList>
    </citation>
    <scope>NUCLEOTIDE SEQUENCE [LARGE SCALE GENOMIC DNA]</scope>
    <source>
        <strain evidence="7 8">DSM 25625</strain>
    </source>
</reference>
<evidence type="ECO:0000313" key="8">
    <source>
        <dbReference type="Proteomes" id="UP000230161"/>
    </source>
</evidence>
<dbReference type="PRINTS" id="PR00032">
    <property type="entry name" value="HTHARAC"/>
</dbReference>
<evidence type="ECO:0000313" key="7">
    <source>
        <dbReference type="EMBL" id="PJJ62293.1"/>
    </source>
</evidence>
<dbReference type="Gene3D" id="1.10.10.60">
    <property type="entry name" value="Homeodomain-like"/>
    <property type="match status" value="2"/>
</dbReference>
<organism evidence="7 8">
    <name type="scientific">Compostimonas suwonensis</name>
    <dbReference type="NCBI Taxonomy" id="1048394"/>
    <lineage>
        <taxon>Bacteria</taxon>
        <taxon>Bacillati</taxon>
        <taxon>Actinomycetota</taxon>
        <taxon>Actinomycetes</taxon>
        <taxon>Micrococcales</taxon>
        <taxon>Microbacteriaceae</taxon>
        <taxon>Compostimonas</taxon>
    </lineage>
</organism>
<sequence length="302" mass="33087">MITPSDNGYTADGFPGQRMRVVPRPLVQTALGRPTSSRLLVTDCGYFPHAAKHGRIRRHGLKTDVIIACTAGRGSYRISGEEHPVTAGQVLVIPRDTPHSYRADEDDPWTIWWIHVAGSDVADLLGSARVTAERPLLAVPDIHRVAGLVDEIIGRLEQDETERTLLGASGAAWHLLALLGADQAPLDSRSDPVSEAQNYLRARIGTRISVGELAALVGLSPSHFSALFRAKTGTGVVEYQTRLRMGVARELLDMTDRTIEQTARAVGYPDSFYFSRQFRTIHGMSPSEYRARTKAEAQGIPQ</sequence>
<dbReference type="PANTHER" id="PTHR46796:SF13">
    <property type="entry name" value="HTH-TYPE TRANSCRIPTIONAL ACTIVATOR RHAS"/>
    <property type="match status" value="1"/>
</dbReference>
<dbReference type="InterPro" id="IPR020449">
    <property type="entry name" value="Tscrpt_reg_AraC-type_HTH"/>
</dbReference>
<dbReference type="CDD" id="cd06986">
    <property type="entry name" value="cupin_MmsR-like_N"/>
    <property type="match status" value="1"/>
</dbReference>
<evidence type="ECO:0000256" key="3">
    <source>
        <dbReference type="ARBA" id="ARBA00023125"/>
    </source>
</evidence>
<dbReference type="InterPro" id="IPR037923">
    <property type="entry name" value="HTH-like"/>
</dbReference>
<evidence type="ECO:0000256" key="2">
    <source>
        <dbReference type="ARBA" id="ARBA00023015"/>
    </source>
</evidence>
<dbReference type="InterPro" id="IPR014710">
    <property type="entry name" value="RmlC-like_jellyroll"/>
</dbReference>
<gene>
    <name evidence="7" type="ORF">CLV54_2090</name>
</gene>
<keyword evidence="2" id="KW-0805">Transcription regulation</keyword>
<evidence type="ECO:0000256" key="4">
    <source>
        <dbReference type="ARBA" id="ARBA00023159"/>
    </source>
</evidence>
<dbReference type="RefSeq" id="WP_100344869.1">
    <property type="nucleotide sequence ID" value="NZ_PGFB01000003.1"/>
</dbReference>
<dbReference type="PANTHER" id="PTHR46796">
    <property type="entry name" value="HTH-TYPE TRANSCRIPTIONAL ACTIVATOR RHAS-RELATED"/>
    <property type="match status" value="1"/>
</dbReference>
<dbReference type="EMBL" id="PGFB01000003">
    <property type="protein sequence ID" value="PJJ62293.1"/>
    <property type="molecule type" value="Genomic_DNA"/>
</dbReference>